<accession>A0A368Y9B5</accession>
<evidence type="ECO:0000313" key="2">
    <source>
        <dbReference type="EMBL" id="RCW76695.1"/>
    </source>
</evidence>
<feature type="region of interest" description="Disordered" evidence="1">
    <location>
        <begin position="1"/>
        <end position="33"/>
    </location>
</feature>
<feature type="compositionally biased region" description="Low complexity" evidence="1">
    <location>
        <begin position="1"/>
        <end position="27"/>
    </location>
</feature>
<evidence type="ECO:0000256" key="1">
    <source>
        <dbReference type="SAM" id="MobiDB-lite"/>
    </source>
</evidence>
<organism evidence="2 3">
    <name type="scientific">Pseudorhodoferax soli</name>
    <dbReference type="NCBI Taxonomy" id="545864"/>
    <lineage>
        <taxon>Bacteria</taxon>
        <taxon>Pseudomonadati</taxon>
        <taxon>Pseudomonadota</taxon>
        <taxon>Betaproteobacteria</taxon>
        <taxon>Burkholderiales</taxon>
        <taxon>Comamonadaceae</taxon>
    </lineage>
</organism>
<dbReference type="Pfam" id="PF14518">
    <property type="entry name" value="Haem_oxygenas_2"/>
    <property type="match status" value="1"/>
</dbReference>
<dbReference type="InterPro" id="IPR016084">
    <property type="entry name" value="Haem_Oase-like_multi-hlx"/>
</dbReference>
<comment type="caution">
    <text evidence="2">The sequence shown here is derived from an EMBL/GenBank/DDBJ whole genome shotgun (WGS) entry which is preliminary data.</text>
</comment>
<name>A0A368Y9B5_9BURK</name>
<proteinExistence type="predicted"/>
<reference evidence="2 3" key="1">
    <citation type="submission" date="2018-07" db="EMBL/GenBank/DDBJ databases">
        <title>Genomic Encyclopedia of Type Strains, Phase IV (KMG-IV): sequencing the most valuable type-strain genomes for metagenomic binning, comparative biology and taxonomic classification.</title>
        <authorList>
            <person name="Goeker M."/>
        </authorList>
    </citation>
    <scope>NUCLEOTIDE SEQUENCE [LARGE SCALE GENOMIC DNA]</scope>
    <source>
        <strain evidence="2 3">DSM 21634</strain>
    </source>
</reference>
<evidence type="ECO:0000313" key="3">
    <source>
        <dbReference type="Proteomes" id="UP000252884"/>
    </source>
</evidence>
<protein>
    <submittedName>
        <fullName evidence="2">Heme oxygenase-like protein</fullName>
    </submittedName>
</protein>
<dbReference type="EMBL" id="QPJK01000001">
    <property type="protein sequence ID" value="RCW76695.1"/>
    <property type="molecule type" value="Genomic_DNA"/>
</dbReference>
<dbReference type="AlphaFoldDB" id="A0A368Y9B5"/>
<gene>
    <name evidence="2" type="ORF">DES41_1011304</name>
</gene>
<dbReference type="OrthoDB" id="6635957at2"/>
<sequence>MHSTPTSALPAPTSASAATATTPAATPRQAYPCSDDRYPASIGLAMAPPRASSYRALYEELVNPATERLVAQRRSLALLRDALDAVASQADDLPASPEGLVDWMTASARKATDAYQDYLDQRRAGAPRRFFSSRTHALYFLQAVAPTKLVDGSWLFGCMRHARDPRMAGLAQTYLEELGNGDPGKNHVLLYRELLRAHGLNEGTHLGDEHFEQGTIQLALGHTTEQLLPEVIGFNLGYEQLPLHLLVTAYELNELGLDPYYFTLHVTVDNADSGHARKAIDAVALNAARFADAPRYWERVRQGYRLNDLGLGTASVISGFDLDAEVLRIFMAKSVAGAGAHSDYCRIEGRTVNAWLSDPEQVGEFLQALVRKGWIVPGADPAQSRFWQLLVGERAEMFGVFSDYELQALFDWMRGPAAADGRRYDTPAHGPARAPSFRAAQRLRAKAGADVPQPQDAAPTLLAPGAHWTPQGLDATRALVASLRG</sequence>
<dbReference type="Proteomes" id="UP000252884">
    <property type="component" value="Unassembled WGS sequence"/>
</dbReference>
<dbReference type="SMART" id="SM01236">
    <property type="entry name" value="Haem_oxygenase_2"/>
    <property type="match status" value="1"/>
</dbReference>
<dbReference type="Gene3D" id="1.20.910.10">
    <property type="entry name" value="Heme oxygenase-like"/>
    <property type="match status" value="1"/>
</dbReference>
<dbReference type="RefSeq" id="WP_114466725.1">
    <property type="nucleotide sequence ID" value="NZ_QPJK01000001.1"/>
</dbReference>
<keyword evidence="3" id="KW-1185">Reference proteome</keyword>